<dbReference type="AlphaFoldDB" id="A0A1R4A7T6"/>
<dbReference type="GeneID" id="30927809"/>
<dbReference type="KEGG" id="cdiv:CPM_1214"/>
<dbReference type="Proteomes" id="UP000187822">
    <property type="component" value="Chromosome I"/>
</dbReference>
<gene>
    <name evidence="2" type="ORF">CPM_1214</name>
</gene>
<organism evidence="2 3">
    <name type="scientific">Cuniculiplasma divulgatum</name>
    <dbReference type="NCBI Taxonomy" id="1673428"/>
    <lineage>
        <taxon>Archaea</taxon>
        <taxon>Methanobacteriati</taxon>
        <taxon>Thermoplasmatota</taxon>
        <taxon>Thermoplasmata</taxon>
        <taxon>Thermoplasmatales</taxon>
        <taxon>Cuniculiplasmataceae</taxon>
        <taxon>Cuniculiplasma</taxon>
    </lineage>
</organism>
<feature type="compositionally biased region" description="Polar residues" evidence="1">
    <location>
        <begin position="33"/>
        <end position="45"/>
    </location>
</feature>
<proteinExistence type="predicted"/>
<sequence>MNKRERGGNDGSPQERVDTSSFGNLKSFKNVYFSESVSGNISQSNEEIRNFRGENRDDQ</sequence>
<feature type="compositionally biased region" description="Basic and acidic residues" evidence="1">
    <location>
        <begin position="1"/>
        <end position="18"/>
    </location>
</feature>
<feature type="compositionally biased region" description="Basic and acidic residues" evidence="1">
    <location>
        <begin position="46"/>
        <end position="59"/>
    </location>
</feature>
<protein>
    <submittedName>
        <fullName evidence="2">Uncharacterized protein</fullName>
    </submittedName>
</protein>
<feature type="region of interest" description="Disordered" evidence="1">
    <location>
        <begin position="1"/>
        <end position="59"/>
    </location>
</feature>
<evidence type="ECO:0000313" key="3">
    <source>
        <dbReference type="Proteomes" id="UP000187822"/>
    </source>
</evidence>
<evidence type="ECO:0000313" key="2">
    <source>
        <dbReference type="EMBL" id="SJK85022.1"/>
    </source>
</evidence>
<reference evidence="3" key="1">
    <citation type="submission" date="2016-06" db="EMBL/GenBank/DDBJ databases">
        <authorList>
            <person name="Toshchakov V.S."/>
        </authorList>
    </citation>
    <scope>NUCLEOTIDE SEQUENCE [LARGE SCALE GENOMIC DNA]</scope>
    <source>
        <strain>PM4 (JCM 30641</strain>
        <strain evidence="3">\VKM B-2940)</strain>
    </source>
</reference>
<keyword evidence="3" id="KW-1185">Reference proteome</keyword>
<evidence type="ECO:0000256" key="1">
    <source>
        <dbReference type="SAM" id="MobiDB-lite"/>
    </source>
</evidence>
<name>A0A1R4A7T6_9ARCH</name>
<dbReference type="RefSeq" id="WP_021790487.1">
    <property type="nucleotide sequence ID" value="NZ_LT719092.1"/>
</dbReference>
<dbReference type="STRING" id="1673428.CPM_1214"/>
<dbReference type="EMBL" id="LT719092">
    <property type="protein sequence ID" value="SJK85022.1"/>
    <property type="molecule type" value="Genomic_DNA"/>
</dbReference>
<accession>A0A1R4A7T6</accession>